<reference evidence="3 4" key="1">
    <citation type="submission" date="2020-08" db="EMBL/GenBank/DDBJ databases">
        <title>Sequencing the genomes of 1000 actinobacteria strains.</title>
        <authorList>
            <person name="Klenk H.-P."/>
        </authorList>
    </citation>
    <scope>NUCLEOTIDE SEQUENCE [LARGE SCALE GENOMIC DNA]</scope>
    <source>
        <strain evidence="3 4">DSM 102122</strain>
    </source>
</reference>
<dbReference type="RefSeq" id="WP_184820829.1">
    <property type="nucleotide sequence ID" value="NZ_JACHMM010000001.1"/>
</dbReference>
<sequence>MTDMTFFRAAGVFDAVRPGLRAGSGLLVQDGRVAAVGPPADVCPPGAAQVDLGDVYLVPGFVDAHTHVTIRPGEGDQHGQLQRPAAWQTVRGVDNLRRMLASGVTTARIMTEEHDIDVHFKAAVAAGEVAGPRLRVAGRGLSPSGKHGSAAGGVDGADAARAAVRANAAKGADHIKIFTTGGVSSTDTSLEESNYSAEEITAIVDAAAQLGLMVSAHAHGGAGVDLAAAAGVRSVEHGALLTEQNIAALVAHGTWLVLTNTILFHPTGIEQGDAAEPAILAKVRQARASMESAVGRIRAAGLPIALGTDSMHGLFGYEMQWLVEHGWSAEDALLAGTVRGAELMGVTDIGALEPGRRADFVALRRDPLQDIDAVREVAGVYRDGHRVVDADGFTRPAPSSDDGRAPTHREEQP</sequence>
<dbReference type="Gene3D" id="3.20.20.140">
    <property type="entry name" value="Metal-dependent hydrolases"/>
    <property type="match status" value="1"/>
</dbReference>
<feature type="domain" description="Amidohydrolase-related" evidence="2">
    <location>
        <begin position="56"/>
        <end position="387"/>
    </location>
</feature>
<gene>
    <name evidence="3" type="ORF">HD601_001604</name>
</gene>
<dbReference type="SUPFAM" id="SSF51338">
    <property type="entry name" value="Composite domain of metallo-dependent hydrolases"/>
    <property type="match status" value="1"/>
</dbReference>
<dbReference type="Pfam" id="PF01979">
    <property type="entry name" value="Amidohydro_1"/>
    <property type="match status" value="1"/>
</dbReference>
<evidence type="ECO:0000313" key="4">
    <source>
        <dbReference type="Proteomes" id="UP000542813"/>
    </source>
</evidence>
<dbReference type="PANTHER" id="PTHR43135:SF3">
    <property type="entry name" value="ALPHA-D-RIBOSE 1-METHYLPHOSPHONATE 5-TRIPHOSPHATE DIPHOSPHATASE"/>
    <property type="match status" value="1"/>
</dbReference>
<accession>A0A7W9GNQ0</accession>
<evidence type="ECO:0000259" key="2">
    <source>
        <dbReference type="Pfam" id="PF01979"/>
    </source>
</evidence>
<keyword evidence="3" id="KW-0378">Hydrolase</keyword>
<dbReference type="Gene3D" id="2.30.40.10">
    <property type="entry name" value="Urease, subunit C, domain 1"/>
    <property type="match status" value="1"/>
</dbReference>
<dbReference type="InterPro" id="IPR006680">
    <property type="entry name" value="Amidohydro-rel"/>
</dbReference>
<feature type="region of interest" description="Disordered" evidence="1">
    <location>
        <begin position="389"/>
        <end position="413"/>
    </location>
</feature>
<name>A0A7W9GNQ0_9ACTN</name>
<dbReference type="Proteomes" id="UP000542813">
    <property type="component" value="Unassembled WGS sequence"/>
</dbReference>
<evidence type="ECO:0000313" key="3">
    <source>
        <dbReference type="EMBL" id="MBB5787029.1"/>
    </source>
</evidence>
<comment type="caution">
    <text evidence="3">The sequence shown here is derived from an EMBL/GenBank/DDBJ whole genome shotgun (WGS) entry which is preliminary data.</text>
</comment>
<dbReference type="GO" id="GO:0016810">
    <property type="term" value="F:hydrolase activity, acting on carbon-nitrogen (but not peptide) bonds"/>
    <property type="evidence" value="ECO:0007669"/>
    <property type="project" value="InterPro"/>
</dbReference>
<dbReference type="PANTHER" id="PTHR43135">
    <property type="entry name" value="ALPHA-D-RIBOSE 1-METHYLPHOSPHONATE 5-TRIPHOSPHATE DIPHOSPHATASE"/>
    <property type="match status" value="1"/>
</dbReference>
<proteinExistence type="predicted"/>
<protein>
    <submittedName>
        <fullName evidence="3">Imidazolonepropionase-like amidohydrolase</fullName>
    </submittedName>
</protein>
<evidence type="ECO:0000256" key="1">
    <source>
        <dbReference type="SAM" id="MobiDB-lite"/>
    </source>
</evidence>
<feature type="compositionally biased region" description="Basic and acidic residues" evidence="1">
    <location>
        <begin position="401"/>
        <end position="413"/>
    </location>
</feature>
<organism evidence="3 4">
    <name type="scientific">Jiangella mangrovi</name>
    <dbReference type="NCBI Taxonomy" id="1524084"/>
    <lineage>
        <taxon>Bacteria</taxon>
        <taxon>Bacillati</taxon>
        <taxon>Actinomycetota</taxon>
        <taxon>Actinomycetes</taxon>
        <taxon>Jiangellales</taxon>
        <taxon>Jiangellaceae</taxon>
        <taxon>Jiangella</taxon>
    </lineage>
</organism>
<dbReference type="AlphaFoldDB" id="A0A7W9GNQ0"/>
<dbReference type="InterPro" id="IPR032466">
    <property type="entry name" value="Metal_Hydrolase"/>
</dbReference>
<dbReference type="InterPro" id="IPR011059">
    <property type="entry name" value="Metal-dep_hydrolase_composite"/>
</dbReference>
<dbReference type="InterPro" id="IPR051781">
    <property type="entry name" value="Metallo-dep_Hydrolase"/>
</dbReference>
<keyword evidence="4" id="KW-1185">Reference proteome</keyword>
<dbReference type="EMBL" id="JACHMM010000001">
    <property type="protein sequence ID" value="MBB5787029.1"/>
    <property type="molecule type" value="Genomic_DNA"/>
</dbReference>
<dbReference type="SUPFAM" id="SSF51556">
    <property type="entry name" value="Metallo-dependent hydrolases"/>
    <property type="match status" value="1"/>
</dbReference>